<dbReference type="InterPro" id="IPR014020">
    <property type="entry name" value="Tensin_C2-dom"/>
</dbReference>
<dbReference type="Gene3D" id="3.40.50.300">
    <property type="entry name" value="P-loop containing nucleotide triphosphate hydrolases"/>
    <property type="match status" value="1"/>
</dbReference>
<evidence type="ECO:0000256" key="7">
    <source>
        <dbReference type="ARBA" id="ARBA00022912"/>
    </source>
</evidence>
<dbReference type="InterPro" id="IPR035892">
    <property type="entry name" value="C2_domain_sf"/>
</dbReference>
<dbReference type="SUPFAM" id="SSF49562">
    <property type="entry name" value="C2 domain (Calcium/lipid-binding domain, CaLB)"/>
    <property type="match status" value="1"/>
</dbReference>
<dbReference type="Pfam" id="PF10409">
    <property type="entry name" value="PTEN_C2"/>
    <property type="match status" value="1"/>
</dbReference>
<dbReference type="Pfam" id="PF23559">
    <property type="entry name" value="WHD_DRP"/>
    <property type="match status" value="1"/>
</dbReference>
<dbReference type="InterPro" id="IPR036388">
    <property type="entry name" value="WH-like_DNA-bd_sf"/>
</dbReference>
<dbReference type="InterPro" id="IPR055414">
    <property type="entry name" value="LRR_R13L4/SHOC2-like"/>
</dbReference>
<evidence type="ECO:0000259" key="8">
    <source>
        <dbReference type="PROSITE" id="PS51182"/>
    </source>
</evidence>
<dbReference type="InterPro" id="IPR042197">
    <property type="entry name" value="Apaf_helical"/>
</dbReference>
<dbReference type="Gene3D" id="3.90.190.10">
    <property type="entry name" value="Protein tyrosine phosphatase superfamily"/>
    <property type="match status" value="1"/>
</dbReference>
<evidence type="ECO:0000313" key="10">
    <source>
        <dbReference type="Proteomes" id="UP000826271"/>
    </source>
</evidence>
<dbReference type="GO" id="GO:0005524">
    <property type="term" value="F:ATP binding"/>
    <property type="evidence" value="ECO:0007669"/>
    <property type="project" value="UniProtKB-KW"/>
</dbReference>
<evidence type="ECO:0000256" key="3">
    <source>
        <dbReference type="ARBA" id="ARBA00022737"/>
    </source>
</evidence>
<dbReference type="PANTHER" id="PTHR45733">
    <property type="entry name" value="FORMIN-J"/>
    <property type="match status" value="1"/>
</dbReference>
<keyword evidence="7" id="KW-0904">Protein phosphatase</keyword>
<dbReference type="InterPro" id="IPR051144">
    <property type="entry name" value="Formin_homology_domain"/>
</dbReference>
<keyword evidence="4" id="KW-0547">Nucleotide-binding</keyword>
<dbReference type="GO" id="GO:0043531">
    <property type="term" value="F:ADP binding"/>
    <property type="evidence" value="ECO:0007669"/>
    <property type="project" value="InterPro"/>
</dbReference>
<dbReference type="PROSITE" id="PS51182">
    <property type="entry name" value="C2_TENSIN"/>
    <property type="match status" value="1"/>
</dbReference>
<dbReference type="Gene3D" id="1.10.8.430">
    <property type="entry name" value="Helical domain of apoptotic protease-activating factors"/>
    <property type="match status" value="1"/>
</dbReference>
<dbReference type="InterPro" id="IPR029021">
    <property type="entry name" value="Prot-tyrosine_phosphatase-like"/>
</dbReference>
<dbReference type="FunFam" id="1.10.8.430:FF:000003">
    <property type="entry name" value="Probable disease resistance protein At5g66910"/>
    <property type="match status" value="1"/>
</dbReference>
<comment type="caution">
    <text evidence="9">The sequence shown here is derived from an EMBL/GenBank/DDBJ whole genome shotgun (WGS) entry which is preliminary data.</text>
</comment>
<dbReference type="PRINTS" id="PR00364">
    <property type="entry name" value="DISEASERSIST"/>
</dbReference>
<dbReference type="FunFam" id="1.10.10.10:FF:000322">
    <property type="entry name" value="Probable disease resistance protein At1g63360"/>
    <property type="match status" value="1"/>
</dbReference>
<comment type="similarity">
    <text evidence="1">Belongs to the disease resistance NB-LRR family.</text>
</comment>
<dbReference type="Pfam" id="PF00931">
    <property type="entry name" value="NB-ARC"/>
    <property type="match status" value="1"/>
</dbReference>
<dbReference type="PANTHER" id="PTHR45733:SF10">
    <property type="entry name" value="FORMIN-LIKE PROTEIN 15A-RELATED"/>
    <property type="match status" value="1"/>
</dbReference>
<keyword evidence="2" id="KW-0433">Leucine-rich repeat</keyword>
<dbReference type="Pfam" id="PF23598">
    <property type="entry name" value="LRR_14"/>
    <property type="match status" value="1"/>
</dbReference>
<dbReference type="InterPro" id="IPR002182">
    <property type="entry name" value="NB-ARC"/>
</dbReference>
<dbReference type="AlphaFoldDB" id="A0AAV6X9P0"/>
<gene>
    <name evidence="9" type="ORF">BUALT_Bualt07G0067200</name>
</gene>
<dbReference type="Gene3D" id="1.10.10.10">
    <property type="entry name" value="Winged helix-like DNA-binding domain superfamily/Winged helix DNA-binding domain"/>
    <property type="match status" value="1"/>
</dbReference>
<feature type="domain" description="C2 tensin-type" evidence="8">
    <location>
        <begin position="199"/>
        <end position="339"/>
    </location>
</feature>
<dbReference type="Gene3D" id="3.80.10.10">
    <property type="entry name" value="Ribonuclease Inhibitor"/>
    <property type="match status" value="1"/>
</dbReference>
<keyword evidence="6" id="KW-0067">ATP-binding</keyword>
<evidence type="ECO:0000256" key="1">
    <source>
        <dbReference type="ARBA" id="ARBA00008894"/>
    </source>
</evidence>
<evidence type="ECO:0000256" key="5">
    <source>
        <dbReference type="ARBA" id="ARBA00022821"/>
    </source>
</evidence>
<dbReference type="GO" id="GO:0051607">
    <property type="term" value="P:defense response to virus"/>
    <property type="evidence" value="ECO:0007669"/>
    <property type="project" value="UniProtKB-ARBA"/>
</dbReference>
<keyword evidence="5" id="KW-0611">Plant defense</keyword>
<evidence type="ECO:0000256" key="6">
    <source>
        <dbReference type="ARBA" id="ARBA00022840"/>
    </source>
</evidence>
<protein>
    <recommendedName>
        <fullName evidence="8">C2 tensin-type domain-containing protein</fullName>
    </recommendedName>
</protein>
<dbReference type="FunFam" id="3.40.50.300:FF:001091">
    <property type="entry name" value="Probable disease resistance protein At1g61300"/>
    <property type="match status" value="1"/>
</dbReference>
<evidence type="ECO:0000313" key="9">
    <source>
        <dbReference type="EMBL" id="KAG8379233.1"/>
    </source>
</evidence>
<keyword evidence="7" id="KW-0378">Hydrolase</keyword>
<dbReference type="InterPro" id="IPR058922">
    <property type="entry name" value="WHD_DRP"/>
</dbReference>
<evidence type="ECO:0000256" key="4">
    <source>
        <dbReference type="ARBA" id="ARBA00022741"/>
    </source>
</evidence>
<evidence type="ECO:0000256" key="2">
    <source>
        <dbReference type="ARBA" id="ARBA00022614"/>
    </source>
</evidence>
<dbReference type="InterPro" id="IPR027417">
    <property type="entry name" value="P-loop_NTPase"/>
</dbReference>
<dbReference type="SUPFAM" id="SSF52058">
    <property type="entry name" value="L domain-like"/>
    <property type="match status" value="1"/>
</dbReference>
<organism evidence="9 10">
    <name type="scientific">Buddleja alternifolia</name>
    <dbReference type="NCBI Taxonomy" id="168488"/>
    <lineage>
        <taxon>Eukaryota</taxon>
        <taxon>Viridiplantae</taxon>
        <taxon>Streptophyta</taxon>
        <taxon>Embryophyta</taxon>
        <taxon>Tracheophyta</taxon>
        <taxon>Spermatophyta</taxon>
        <taxon>Magnoliopsida</taxon>
        <taxon>eudicotyledons</taxon>
        <taxon>Gunneridae</taxon>
        <taxon>Pentapetalae</taxon>
        <taxon>asterids</taxon>
        <taxon>lamiids</taxon>
        <taxon>Lamiales</taxon>
        <taxon>Scrophulariaceae</taxon>
        <taxon>Buddlejeae</taxon>
        <taxon>Buddleja</taxon>
    </lineage>
</organism>
<dbReference type="SUPFAM" id="SSF52540">
    <property type="entry name" value="P-loop containing nucleoside triphosphate hydrolases"/>
    <property type="match status" value="1"/>
</dbReference>
<name>A0AAV6X9P0_9LAMI</name>
<dbReference type="GO" id="GO:0004721">
    <property type="term" value="F:phosphoprotein phosphatase activity"/>
    <property type="evidence" value="ECO:0007669"/>
    <property type="project" value="UniProtKB-KW"/>
</dbReference>
<sequence length="1197" mass="137269">MALFRRFFYRKPPDGLLEISERVYVFDCCFSTDAIDEDEYRTYMKGIVSQLQDHHPDAAFMVFNFQEGERRSQLSDVLSQYDMTVMDYPRQYEACPLLPLEMIHHFLRLCDSRLSYKSQQYILLMRERGGWPLLAFMLAGLLLYRKQYIGEQRTLEMVYKQAPRELLHLFSALNPKPSQLRYLEYITRRKFGLNWPPSDTPLALDCIILRILPLYDGGRGCRPVVRVYGQDSSSKTSSRSSKLLYSSSKVKKHIRLYRQEECELVKIDVHCRVQGDVVLECTHMEDDLVREEMIFRVMFHTTFVRSNILMLNRDEADVLWDAKDQISRDFRAEVLFSDADSVSSIITTNAVSEYCVTNSASPEEFFEAEEIFNSVVDGQDGKGEPHSHTVQASAQEVETQDGTGKNVVVGFDRDLIEIRTLLAYDSRTLKVVPIVGMGGIGKTTLARHVFDDSYVVNHFDICAWVTVSQKYSLRQVLLGLLDSAQIPIENMSKSSEAELVEYLYKGIIGRRYLMVMDDMWDTKIWDSVNIAFPEDSRGSCVLLTTRLSGVAFYANSCRPLHRMGFLSQDDSWNLLCNKVFGEGKDCPHEFEEIGKEIARNCEGLPIAIVVISGLLSKMSRTIEYWRSVADNLSSIVTKDDEQCAEILSLSYNHLPNFLRPCFLYMGAFPEDHEIPVSKLIRLWIAEGFLEQHESKSLEELAEEYLKDLIARNLIMVRNNDDALQENTVPRLSIHPDALSISEIHNSSVHSLVCTGVHLIYPPRVYLGYTLLRVLDLLIVHFSQFPAEIIKLVYLKYLAFTYDDALPSSIAGLQNLETIVHHSRASGKYPFLPVEIWTMPKLRHIYVTPSYLRDALDAQILVNNSFLLENLQTLLDVRNLRCGSDILKRIPNVKELAISYDVSSSAVWSEYHLETLVNLLKLEKLKLLIKNLSRKPEIVHQSQLAFPQNLKRLTLIGCAIAWECMTIVGSLPNLQVLKLKRNACRGTKWEPVEDEFSQLRYLLLAELDLVEWIAEDTHFPLLQRLTIRSCFKLKEIPFGFGEIPTLEMIELVDCHDSAVSSAQEIEKEQHNIGNKDLKVVVGTARSYEHLIVVEKLGEVLRRRRQWEERARAWRERWYKQERRGGSEQRDERGHEGLVVTRDEGEGPISTETTDPLLILFLAISSYFFITSKRGFGLRSGIQFSSADAATLSLSKSNA</sequence>
<dbReference type="InterPro" id="IPR032675">
    <property type="entry name" value="LRR_dom_sf"/>
</dbReference>
<proteinExistence type="inferred from homology"/>
<dbReference type="Proteomes" id="UP000826271">
    <property type="component" value="Unassembled WGS sequence"/>
</dbReference>
<keyword evidence="3" id="KW-0677">Repeat</keyword>
<keyword evidence="10" id="KW-1185">Reference proteome</keyword>
<dbReference type="Gene3D" id="2.60.40.1110">
    <property type="match status" value="1"/>
</dbReference>
<dbReference type="EMBL" id="WHWC01000007">
    <property type="protein sequence ID" value="KAG8379233.1"/>
    <property type="molecule type" value="Genomic_DNA"/>
</dbReference>
<reference evidence="9" key="1">
    <citation type="submission" date="2019-10" db="EMBL/GenBank/DDBJ databases">
        <authorList>
            <person name="Zhang R."/>
            <person name="Pan Y."/>
            <person name="Wang J."/>
            <person name="Ma R."/>
            <person name="Yu S."/>
        </authorList>
    </citation>
    <scope>NUCLEOTIDE SEQUENCE</scope>
    <source>
        <strain evidence="9">LA-IB0</strain>
        <tissue evidence="9">Leaf</tissue>
    </source>
</reference>
<accession>A0AAV6X9P0</accession>
<dbReference type="SMART" id="SM01326">
    <property type="entry name" value="PTEN_C2"/>
    <property type="match status" value="1"/>
</dbReference>